<evidence type="ECO:0000313" key="10">
    <source>
        <dbReference type="EMBL" id="RDW80048.1"/>
    </source>
</evidence>
<keyword evidence="11" id="KW-1185">Reference proteome</keyword>
<feature type="transmembrane region" description="Helical" evidence="9">
    <location>
        <begin position="105"/>
        <end position="125"/>
    </location>
</feature>
<organism evidence="10 11">
    <name type="scientific">Coleophoma cylindrospora</name>
    <dbReference type="NCBI Taxonomy" id="1849047"/>
    <lineage>
        <taxon>Eukaryota</taxon>
        <taxon>Fungi</taxon>
        <taxon>Dikarya</taxon>
        <taxon>Ascomycota</taxon>
        <taxon>Pezizomycotina</taxon>
        <taxon>Leotiomycetes</taxon>
        <taxon>Helotiales</taxon>
        <taxon>Dermateaceae</taxon>
        <taxon>Coleophoma</taxon>
    </lineage>
</organism>
<feature type="transmembrane region" description="Helical" evidence="9">
    <location>
        <begin position="209"/>
        <end position="227"/>
    </location>
</feature>
<dbReference type="Proteomes" id="UP000256645">
    <property type="component" value="Unassembled WGS sequence"/>
</dbReference>
<feature type="transmembrane region" description="Helical" evidence="9">
    <location>
        <begin position="424"/>
        <end position="444"/>
    </location>
</feature>
<dbReference type="InterPro" id="IPR004813">
    <property type="entry name" value="OPT"/>
</dbReference>
<dbReference type="NCBIfam" id="TIGR00728">
    <property type="entry name" value="OPT_sfam"/>
    <property type="match status" value="1"/>
</dbReference>
<feature type="transmembrane region" description="Helical" evidence="9">
    <location>
        <begin position="589"/>
        <end position="608"/>
    </location>
</feature>
<evidence type="ECO:0000256" key="3">
    <source>
        <dbReference type="ARBA" id="ARBA00022448"/>
    </source>
</evidence>
<evidence type="ECO:0000256" key="2">
    <source>
        <dbReference type="ARBA" id="ARBA00008807"/>
    </source>
</evidence>
<dbReference type="Pfam" id="PF03169">
    <property type="entry name" value="OPT"/>
    <property type="match status" value="1"/>
</dbReference>
<feature type="transmembrane region" description="Helical" evidence="9">
    <location>
        <begin position="656"/>
        <end position="675"/>
    </location>
</feature>
<feature type="transmembrane region" description="Helical" evidence="9">
    <location>
        <begin position="477"/>
        <end position="497"/>
    </location>
</feature>
<evidence type="ECO:0000256" key="8">
    <source>
        <dbReference type="ARBA" id="ARBA00023136"/>
    </source>
</evidence>
<evidence type="ECO:0000256" key="1">
    <source>
        <dbReference type="ARBA" id="ARBA00004141"/>
    </source>
</evidence>
<keyword evidence="5" id="KW-0571">Peptide transport</keyword>
<dbReference type="PANTHER" id="PTHR22601">
    <property type="entry name" value="ISP4 LIKE PROTEIN"/>
    <property type="match status" value="1"/>
</dbReference>
<evidence type="ECO:0000256" key="6">
    <source>
        <dbReference type="ARBA" id="ARBA00022927"/>
    </source>
</evidence>
<feature type="transmembrane region" description="Helical" evidence="9">
    <location>
        <begin position="178"/>
        <end position="197"/>
    </location>
</feature>
<accession>A0A3D8S1B0</accession>
<dbReference type="NCBIfam" id="TIGR00727">
    <property type="entry name" value="ISP4_OPT"/>
    <property type="match status" value="1"/>
</dbReference>
<comment type="subcellular location">
    <subcellularLocation>
        <location evidence="1">Membrane</location>
        <topology evidence="1">Multi-pass membrane protein</topology>
    </subcellularLocation>
</comment>
<feature type="transmembrane region" description="Helical" evidence="9">
    <location>
        <begin position="351"/>
        <end position="371"/>
    </location>
</feature>
<comment type="caution">
    <text evidence="10">The sequence shown here is derived from an EMBL/GenBank/DDBJ whole genome shotgun (WGS) entry which is preliminary data.</text>
</comment>
<name>A0A3D8S1B0_9HELO</name>
<evidence type="ECO:0000256" key="9">
    <source>
        <dbReference type="SAM" id="Phobius"/>
    </source>
</evidence>
<feature type="transmembrane region" description="Helical" evidence="9">
    <location>
        <begin position="233"/>
        <end position="255"/>
    </location>
</feature>
<evidence type="ECO:0000256" key="5">
    <source>
        <dbReference type="ARBA" id="ARBA00022856"/>
    </source>
</evidence>
<dbReference type="AlphaFoldDB" id="A0A3D8S1B0"/>
<gene>
    <name evidence="10" type="ORF">BP6252_04686</name>
</gene>
<keyword evidence="7 9" id="KW-1133">Transmembrane helix</keyword>
<dbReference type="GO" id="GO:0016020">
    <property type="term" value="C:membrane"/>
    <property type="evidence" value="ECO:0007669"/>
    <property type="project" value="UniProtKB-SubCell"/>
</dbReference>
<dbReference type="OrthoDB" id="9986677at2759"/>
<comment type="similarity">
    <text evidence="2">Belongs to the oligopeptide OPT transporter family.</text>
</comment>
<reference evidence="10 11" key="1">
    <citation type="journal article" date="2018" name="IMA Fungus">
        <title>IMA Genome-F 9: Draft genome sequence of Annulohypoxylon stygium, Aspergillus mulundensis, Berkeleyomyces basicola (syn. Thielaviopsis basicola), Ceratocystis smalleyi, two Cercospora beticola strains, Coleophoma cylindrospora, Fusarium fracticaudum, Phialophora cf. hyalina, and Morchella septimelata.</title>
        <authorList>
            <person name="Wingfield B.D."/>
            <person name="Bills G.F."/>
            <person name="Dong Y."/>
            <person name="Huang W."/>
            <person name="Nel W.J."/>
            <person name="Swalarsk-Parry B.S."/>
            <person name="Vaghefi N."/>
            <person name="Wilken P.M."/>
            <person name="An Z."/>
            <person name="de Beer Z.W."/>
            <person name="De Vos L."/>
            <person name="Chen L."/>
            <person name="Duong T.A."/>
            <person name="Gao Y."/>
            <person name="Hammerbacher A."/>
            <person name="Kikkert J.R."/>
            <person name="Li Y."/>
            <person name="Li H."/>
            <person name="Li K."/>
            <person name="Li Q."/>
            <person name="Liu X."/>
            <person name="Ma X."/>
            <person name="Naidoo K."/>
            <person name="Pethybridge S.J."/>
            <person name="Sun J."/>
            <person name="Steenkamp E.T."/>
            <person name="van der Nest M.A."/>
            <person name="van Wyk S."/>
            <person name="Wingfield M.J."/>
            <person name="Xiong C."/>
            <person name="Yue Q."/>
            <person name="Zhang X."/>
        </authorList>
    </citation>
    <scope>NUCLEOTIDE SEQUENCE [LARGE SCALE GENOMIC DNA]</scope>
    <source>
        <strain evidence="10 11">BP6252</strain>
    </source>
</reference>
<keyword evidence="6" id="KW-0653">Protein transport</keyword>
<feature type="transmembrane region" description="Helical" evidence="9">
    <location>
        <begin position="276"/>
        <end position="298"/>
    </location>
</feature>
<evidence type="ECO:0000313" key="11">
    <source>
        <dbReference type="Proteomes" id="UP000256645"/>
    </source>
</evidence>
<dbReference type="EMBL" id="PDLM01000004">
    <property type="protein sequence ID" value="RDW80048.1"/>
    <property type="molecule type" value="Genomic_DNA"/>
</dbReference>
<evidence type="ECO:0000256" key="4">
    <source>
        <dbReference type="ARBA" id="ARBA00022692"/>
    </source>
</evidence>
<evidence type="ECO:0000256" key="7">
    <source>
        <dbReference type="ARBA" id="ARBA00022989"/>
    </source>
</evidence>
<feature type="transmembrane region" description="Helical" evidence="9">
    <location>
        <begin position="318"/>
        <end position="339"/>
    </location>
</feature>
<dbReference type="InterPro" id="IPR004648">
    <property type="entry name" value="Oligpept_transpt"/>
</dbReference>
<dbReference type="GO" id="GO:0035673">
    <property type="term" value="F:oligopeptide transmembrane transporter activity"/>
    <property type="evidence" value="ECO:0007669"/>
    <property type="project" value="InterPro"/>
</dbReference>
<sequence length="799" mass="89032">MVFGIRKNKMEETTAVAVNDEAMSSGVSTNEAADQLQKFQKMHKWDLYLDSDQLNMVDDVVASGDVEKEAALERAVLEENSPYAEVRASVPPTDDTSLPVDTIRCWVLGMVLCTIVGACNIVLALRPEQLFIPSTVVQLIAYPLGKGWAKIMPEKEFGLFGRRFSLNPGPFNTKEHTMITAMAAAGTSLSYAIDILLAQEVFYGQEFGWGYQLMLVMSTQALGFGIAGMTRRFLVWPAAMVWPTNLVSSSVMIALHDHSKSSPEATNGWRMGRYKFFLIVAASYFCYAWFPSYIAPFLSYFCFVTWAAPNNVIVNQLFGGITNIGILPITFDWSIIAGFTGSPLYVPAFALLNNAMGLLIVMLAAFGMIYAGPKDFKYFPVSANSNFANTAKPYNVSRILTPDFTLDEEAYRAYSPLLIGPTFVMAYAMSFASLTSIIFHVVLYNGKEIWQRAKLAKNQDADIHLKLMNKYREAPEWWFLVTFLVSFAFALAASQAYNTHLTWWALIISLLIGVFFFVPIAMIYAITANAPGLNVITEFIIGYMQPGRPVAMMMFKSYGYMMQYNALTYSSDMKLGHYLKVPPRSMFRAQVFAVFWLSIVQVATYNFLRGNISGICTADASASLTCPGAKTFFNASVIWGVIGPARMFGAGSMYQWVHYFWLIGAGTTTVCWLIARRYPRTWARYIYTPAIFSASGLIPPATCYKMLCYIAVGLIFNWAIKRRYSGWWANYNYILSAGLDIGNAVCAVLIVLLLGFANVSMPSWWGTDVINNNLDGMGQAVQLHLNLTAGERIGPKTWS</sequence>
<feature type="transmembrane region" description="Helical" evidence="9">
    <location>
        <begin position="503"/>
        <end position="526"/>
    </location>
</feature>
<feature type="transmembrane region" description="Helical" evidence="9">
    <location>
        <begin position="704"/>
        <end position="720"/>
    </location>
</feature>
<protein>
    <submittedName>
        <fullName evidence="10">OPT family small oligopeptide transporter</fullName>
    </submittedName>
</protein>
<proteinExistence type="inferred from homology"/>
<keyword evidence="8 9" id="KW-0472">Membrane</keyword>
<keyword evidence="3" id="KW-0813">Transport</keyword>
<feature type="transmembrane region" description="Helical" evidence="9">
    <location>
        <begin position="732"/>
        <end position="757"/>
    </location>
</feature>
<dbReference type="GO" id="GO:0015031">
    <property type="term" value="P:protein transport"/>
    <property type="evidence" value="ECO:0007669"/>
    <property type="project" value="UniProtKB-KW"/>
</dbReference>
<keyword evidence="4 9" id="KW-0812">Transmembrane</keyword>